<keyword evidence="1" id="KW-0863">Zinc-finger</keyword>
<evidence type="ECO:0000313" key="3">
    <source>
        <dbReference type="EMBL" id="ASB87090.1"/>
    </source>
</evidence>
<dbReference type="EMBL" id="CP021920">
    <property type="protein sequence ID" value="ASB87090.1"/>
    <property type="molecule type" value="Genomic_DNA"/>
</dbReference>
<dbReference type="RefSeq" id="WP_006639337.1">
    <property type="nucleotide sequence ID" value="NZ_BORD01000001.1"/>
</dbReference>
<dbReference type="PROSITE" id="PS50966">
    <property type="entry name" value="ZF_SWIM"/>
    <property type="match status" value="1"/>
</dbReference>
<dbReference type="Proteomes" id="UP000196877">
    <property type="component" value="Chromosome"/>
</dbReference>
<keyword evidence="1" id="KW-0862">Zinc</keyword>
<accession>A0ABM6LCS3</accession>
<evidence type="ECO:0000259" key="2">
    <source>
        <dbReference type="PROSITE" id="PS50966"/>
    </source>
</evidence>
<keyword evidence="1" id="KW-0479">Metal-binding</keyword>
<reference evidence="3 4" key="1">
    <citation type="submission" date="2017-06" db="EMBL/GenBank/DDBJ databases">
        <title>Genome sequence of Bacillus sonorensis strain SRCM101395.</title>
        <authorList>
            <person name="Cho S.H."/>
        </authorList>
    </citation>
    <scope>NUCLEOTIDE SEQUENCE [LARGE SCALE GENOMIC DNA]</scope>
    <source>
        <strain evidence="3 4">SRCM101395</strain>
    </source>
</reference>
<name>A0ABM6LCS3_9BACI</name>
<keyword evidence="4" id="KW-1185">Reference proteome</keyword>
<dbReference type="Pfam" id="PF04434">
    <property type="entry name" value="SWIM"/>
    <property type="match status" value="1"/>
</dbReference>
<protein>
    <recommendedName>
        <fullName evidence="2">SWIM-type domain-containing protein</fullName>
    </recommendedName>
</protein>
<evidence type="ECO:0000256" key="1">
    <source>
        <dbReference type="PROSITE-ProRule" id="PRU00325"/>
    </source>
</evidence>
<proteinExistence type="predicted"/>
<dbReference type="InterPro" id="IPR007527">
    <property type="entry name" value="Znf_SWIM"/>
</dbReference>
<organism evidence="3 4">
    <name type="scientific">Bacillus sonorensis</name>
    <dbReference type="NCBI Taxonomy" id="119858"/>
    <lineage>
        <taxon>Bacteria</taxon>
        <taxon>Bacillati</taxon>
        <taxon>Bacillota</taxon>
        <taxon>Bacilli</taxon>
        <taxon>Bacillales</taxon>
        <taxon>Bacillaceae</taxon>
        <taxon>Bacillus</taxon>
    </lineage>
</organism>
<sequence length="532" mass="63157">MLQEMISKTVVMEAAEQFKHVLPCNDENIQLMKKALILYRQDSVYRVKALDGQTASAYVQDVVPVKVTIDLSAVTKSSCSCPSKKICRHVLAVYLYLYAQYERLGTFTEYWKEQRQSLDRQLLVNQLRRKPDEGVQTLEGWVRFFKSEFSLWEQQTPKGQQTMQYLYYGYYSALKKRTPTEPELKKIYQIHAALATWLAMHTLIEKGRIDPEKDFYSLNPYVEQLMDTIYGSIDELKTYALSFALDPFLEKTPGVVRELLLKEDIFQYERLRVFGEIWSALLARPKWLKEELDVLQQLNGSPEIQFGRLHLEFLLKNDDVMFEQADTFSPDILPYMFQWLGIMTAKKDWKRLKKWYEHLEPLVEGFCKLDKPYRDIRDVLSEFFLFLGDYSKNANDEHLYERYCKKCLPYTFTEYSHFLYSRKRFIEWMEIHSLVGFTIAEIGQNALKDIAAEAPEALLPSYHREISELIEQRNRSAYNEAVSYLKKLRTFYRKLKKQDVWKRYMEQLTARHKRLRAFQEELKKGKLIDGES</sequence>
<evidence type="ECO:0000313" key="4">
    <source>
        <dbReference type="Proteomes" id="UP000196877"/>
    </source>
</evidence>
<dbReference type="GeneID" id="92855426"/>
<gene>
    <name evidence="3" type="ORF">S101395_00535</name>
</gene>
<feature type="domain" description="SWIM-type" evidence="2">
    <location>
        <begin position="65"/>
        <end position="98"/>
    </location>
</feature>